<gene>
    <name evidence="1" type="ORF">FEF26_08510</name>
</gene>
<organism evidence="1 2">
    <name type="scientific">Nesterenkonia salmonea</name>
    <dbReference type="NCBI Taxonomy" id="1804987"/>
    <lineage>
        <taxon>Bacteria</taxon>
        <taxon>Bacillati</taxon>
        <taxon>Actinomycetota</taxon>
        <taxon>Actinomycetes</taxon>
        <taxon>Micrococcales</taxon>
        <taxon>Micrococcaceae</taxon>
        <taxon>Nesterenkonia</taxon>
    </lineage>
</organism>
<protein>
    <recommendedName>
        <fullName evidence="3">Antibiotic biosynthesis monooxygenase</fullName>
    </recommendedName>
</protein>
<reference evidence="1 2" key="1">
    <citation type="submission" date="2019-05" db="EMBL/GenBank/DDBJ databases">
        <title>Nesterenkonia sp. GY074 isolated from the Southern Atlantic Ocean.</title>
        <authorList>
            <person name="Zhang G."/>
        </authorList>
    </citation>
    <scope>NUCLEOTIDE SEQUENCE [LARGE SCALE GENOMIC DNA]</scope>
    <source>
        <strain evidence="1 2">GY074</strain>
    </source>
</reference>
<dbReference type="AlphaFoldDB" id="A0A5R9BAJ9"/>
<dbReference type="RefSeq" id="WP_138253113.1">
    <property type="nucleotide sequence ID" value="NZ_VAVZ01000020.1"/>
</dbReference>
<keyword evidence="2" id="KW-1185">Reference proteome</keyword>
<evidence type="ECO:0008006" key="3">
    <source>
        <dbReference type="Google" id="ProtNLM"/>
    </source>
</evidence>
<dbReference type="Proteomes" id="UP000310458">
    <property type="component" value="Unassembled WGS sequence"/>
</dbReference>
<comment type="caution">
    <text evidence="1">The sequence shown here is derived from an EMBL/GenBank/DDBJ whole genome shotgun (WGS) entry which is preliminary data.</text>
</comment>
<evidence type="ECO:0000313" key="1">
    <source>
        <dbReference type="EMBL" id="TLP97012.1"/>
    </source>
</evidence>
<name>A0A5R9BAJ9_9MICC</name>
<accession>A0A5R9BAJ9</accession>
<evidence type="ECO:0000313" key="2">
    <source>
        <dbReference type="Proteomes" id="UP000310458"/>
    </source>
</evidence>
<dbReference type="EMBL" id="VAVZ01000020">
    <property type="protein sequence ID" value="TLP97012.1"/>
    <property type="molecule type" value="Genomic_DNA"/>
</dbReference>
<proteinExistence type="predicted"/>
<sequence>MSEIRLTGQLICQDDSEIVWEVSEHFRDAEPFALHQERVRTSEWGRRTSEIKRSYAVTGLQPP</sequence>
<dbReference type="OrthoDB" id="9812192at2"/>